<dbReference type="EMBL" id="UIHC01000186">
    <property type="protein sequence ID" value="SUZ34165.1"/>
    <property type="molecule type" value="Genomic_DNA"/>
</dbReference>
<name>A0A3B0ME45_9RHOB</name>
<feature type="region of interest" description="Disordered" evidence="1">
    <location>
        <begin position="42"/>
        <end position="61"/>
    </location>
</feature>
<keyword evidence="2" id="KW-0812">Transmembrane</keyword>
<evidence type="ECO:0008006" key="5">
    <source>
        <dbReference type="Google" id="ProtNLM"/>
    </source>
</evidence>
<evidence type="ECO:0000313" key="3">
    <source>
        <dbReference type="EMBL" id="SUZ34165.1"/>
    </source>
</evidence>
<evidence type="ECO:0000313" key="4">
    <source>
        <dbReference type="Proteomes" id="UP000272908"/>
    </source>
</evidence>
<dbReference type="Pfam" id="PF10805">
    <property type="entry name" value="DUF2730"/>
    <property type="match status" value="1"/>
</dbReference>
<keyword evidence="2" id="KW-1133">Transmembrane helix</keyword>
<feature type="transmembrane region" description="Helical" evidence="2">
    <location>
        <begin position="12"/>
        <end position="31"/>
    </location>
</feature>
<reference evidence="4" key="1">
    <citation type="submission" date="2018-08" db="EMBL/GenBank/DDBJ databases">
        <authorList>
            <person name="Rodrigo-Torres L."/>
            <person name="Arahal R. D."/>
            <person name="Lucena T."/>
        </authorList>
    </citation>
    <scope>NUCLEOTIDE SEQUENCE [LARGE SCALE GENOMIC DNA]</scope>
    <source>
        <strain evidence="4">CECT 7235</strain>
    </source>
</reference>
<gene>
    <name evidence="3" type="ORF">ROE7235_03948</name>
</gene>
<dbReference type="AlphaFoldDB" id="A0A3B0ME45"/>
<accession>A0A3B0ME45</accession>
<feature type="compositionally biased region" description="Basic and acidic residues" evidence="1">
    <location>
        <begin position="43"/>
        <end position="60"/>
    </location>
</feature>
<dbReference type="InterPro" id="IPR020269">
    <property type="entry name" value="Phage_Mu_Releasin"/>
</dbReference>
<proteinExistence type="predicted"/>
<dbReference type="Proteomes" id="UP000272908">
    <property type="component" value="Unassembled WGS sequence"/>
</dbReference>
<evidence type="ECO:0000256" key="2">
    <source>
        <dbReference type="SAM" id="Phobius"/>
    </source>
</evidence>
<protein>
    <recommendedName>
        <fullName evidence="5">DUF2730 family protein</fullName>
    </recommendedName>
</protein>
<keyword evidence="2" id="KW-0472">Membrane</keyword>
<evidence type="ECO:0000256" key="1">
    <source>
        <dbReference type="SAM" id="MobiDB-lite"/>
    </source>
</evidence>
<organism evidence="3 4">
    <name type="scientific">Roseinatronobacter ekhonensis</name>
    <dbReference type="NCBI Taxonomy" id="254356"/>
    <lineage>
        <taxon>Bacteria</taxon>
        <taxon>Pseudomonadati</taxon>
        <taxon>Pseudomonadota</taxon>
        <taxon>Alphaproteobacteria</taxon>
        <taxon>Rhodobacterales</taxon>
        <taxon>Paracoccaceae</taxon>
        <taxon>Roseinatronobacter</taxon>
    </lineage>
</organism>
<dbReference type="OrthoDB" id="7645981at2"/>
<keyword evidence="4" id="KW-1185">Reference proteome</keyword>
<sequence>MTSTIDFSQIVVVAAGIMTLLNLGAMVWTIFTGPARKLSGRVSELEDRASEQDKRAERHAQQLVGLSQTVNAMPGKDQMHQLELALAGIRGDLREIGATMEGNAKIMARLESVVTRHEDHLLEGGKR</sequence>